<dbReference type="AlphaFoldDB" id="A0A1D6LXV4"/>
<gene>
    <name evidence="1" type="ORF">ZEAMMB73_Zm00001d037442</name>
</gene>
<proteinExistence type="predicted"/>
<organism evidence="1">
    <name type="scientific">Zea mays</name>
    <name type="common">Maize</name>
    <dbReference type="NCBI Taxonomy" id="4577"/>
    <lineage>
        <taxon>Eukaryota</taxon>
        <taxon>Viridiplantae</taxon>
        <taxon>Streptophyta</taxon>
        <taxon>Embryophyta</taxon>
        <taxon>Tracheophyta</taxon>
        <taxon>Spermatophyta</taxon>
        <taxon>Magnoliopsida</taxon>
        <taxon>Liliopsida</taxon>
        <taxon>Poales</taxon>
        <taxon>Poaceae</taxon>
        <taxon>PACMAD clade</taxon>
        <taxon>Panicoideae</taxon>
        <taxon>Andropogonodae</taxon>
        <taxon>Andropogoneae</taxon>
        <taxon>Tripsacinae</taxon>
        <taxon>Zea</taxon>
    </lineage>
</organism>
<dbReference type="InParanoid" id="A0A1D6LXV4"/>
<name>A0A1D6LXV4_MAIZE</name>
<reference evidence="1" key="1">
    <citation type="submission" date="2015-12" db="EMBL/GenBank/DDBJ databases">
        <title>Update maize B73 reference genome by single molecule sequencing technologies.</title>
        <authorList>
            <consortium name="Maize Genome Sequencing Project"/>
            <person name="Ware D."/>
        </authorList>
    </citation>
    <scope>NUCLEOTIDE SEQUENCE</scope>
    <source>
        <tissue evidence="1">Seedling</tissue>
    </source>
</reference>
<accession>A0A1D6LXV4</accession>
<evidence type="ECO:0000313" key="1">
    <source>
        <dbReference type="EMBL" id="AQK83985.1"/>
    </source>
</evidence>
<dbReference type="EMBL" id="CM000782">
    <property type="protein sequence ID" value="AQK83985.1"/>
    <property type="molecule type" value="Genomic_DNA"/>
</dbReference>
<sequence>MQWILPENMGYILSHPETKDRVQSWSDASDVLRYAFTLTEDTTDHQYEEVLKATRQQHERELSLEDLNSIHDLPACNLLYK</sequence>
<protein>
    <submittedName>
        <fullName evidence="1">Uncharacterized protein</fullName>
    </submittedName>
</protein>